<comment type="caution">
    <text evidence="2">The sequence shown here is derived from an EMBL/GenBank/DDBJ whole genome shotgun (WGS) entry which is preliminary data.</text>
</comment>
<feature type="region of interest" description="Disordered" evidence="1">
    <location>
        <begin position="113"/>
        <end position="144"/>
    </location>
</feature>
<dbReference type="EMBL" id="QGMG01001156">
    <property type="protein sequence ID" value="TVY50402.1"/>
    <property type="molecule type" value="Genomic_DNA"/>
</dbReference>
<evidence type="ECO:0000313" key="3">
    <source>
        <dbReference type="Proteomes" id="UP000481288"/>
    </source>
</evidence>
<proteinExistence type="predicted"/>
<feature type="compositionally biased region" description="Low complexity" evidence="1">
    <location>
        <begin position="128"/>
        <end position="137"/>
    </location>
</feature>
<reference evidence="2 3" key="1">
    <citation type="submission" date="2018-05" db="EMBL/GenBank/DDBJ databases">
        <title>Whole genome sequencing for identification of molecular markers to develop diagnostic detection tools for the regulated plant pathogen Lachnellula willkommii.</title>
        <authorList>
            <person name="Giroux E."/>
            <person name="Bilodeau G."/>
        </authorList>
    </citation>
    <scope>NUCLEOTIDE SEQUENCE [LARGE SCALE GENOMIC DNA]</scope>
    <source>
        <strain evidence="2 3">CBS 625.97</strain>
    </source>
</reference>
<evidence type="ECO:0000313" key="2">
    <source>
        <dbReference type="EMBL" id="TVY50402.1"/>
    </source>
</evidence>
<gene>
    <name evidence="2" type="ORF">LCER1_G005552</name>
</gene>
<name>A0A7D8UJS5_9HELO</name>
<organism evidence="2 3">
    <name type="scientific">Lachnellula cervina</name>
    <dbReference type="NCBI Taxonomy" id="1316786"/>
    <lineage>
        <taxon>Eukaryota</taxon>
        <taxon>Fungi</taxon>
        <taxon>Dikarya</taxon>
        <taxon>Ascomycota</taxon>
        <taxon>Pezizomycotina</taxon>
        <taxon>Leotiomycetes</taxon>
        <taxon>Helotiales</taxon>
        <taxon>Lachnaceae</taxon>
        <taxon>Lachnellula</taxon>
    </lineage>
</organism>
<dbReference type="AlphaFoldDB" id="A0A7D8UJS5"/>
<dbReference type="OrthoDB" id="5314201at2759"/>
<accession>A0A7D8UJS5</accession>
<sequence>MANTLFDDLTKILRDRDIPFDRDAIKSALKDPESQTAIREWMEEYLAPETLLTKDEAALYATLSKSGEAERLAAQDLSSVQGLNDTEIQDAIEELKRSTAAIEKQSEALKSQQNAMSALVKSEKRTSQSRTQTSNSQLKKWNAQKGHVSRAIEELSQSLAYQSADLEQQRKASEANVKQTVDDILRSDDKLLASLQKLASDLDPIQSDDDMTMSRIKDLCARLIKHTVEGIRTKLDRIYLDALHNSARSEEPDSQETTELQEELESLYSEILPVAQMSAEQQFLQPALKAIAATDGQGQERAAKAVEYIHDCLLFLVNRIETFLERAEESQCHKMATQFVLDSAKKELSRVEDSPTPSSPPKPNTQRRRTESAPRSPVRTRNTHRRSSAHENDDVEPEQQIARNLGITLPPVGVSEQARANALEKSLSERLMKLEIHSTSLQSTTESSISSHLLDAHLTLQLLQDSLLAESLYSKVRLLDPDIEASVTMFEQEIGDLQRSLEGIDLSALQERNVKREQLVERWSR</sequence>
<evidence type="ECO:0000256" key="1">
    <source>
        <dbReference type="SAM" id="MobiDB-lite"/>
    </source>
</evidence>
<keyword evidence="3" id="KW-1185">Reference proteome</keyword>
<protein>
    <submittedName>
        <fullName evidence="2">Uncharacterized protein</fullName>
    </submittedName>
</protein>
<dbReference type="Proteomes" id="UP000481288">
    <property type="component" value="Unassembled WGS sequence"/>
</dbReference>
<feature type="region of interest" description="Disordered" evidence="1">
    <location>
        <begin position="346"/>
        <end position="397"/>
    </location>
</feature>